<keyword evidence="13" id="KW-0032">Aminotransferase</keyword>
<evidence type="ECO:0000256" key="7">
    <source>
        <dbReference type="ARBA" id="ARBA00022898"/>
    </source>
</evidence>
<evidence type="ECO:0000256" key="9">
    <source>
        <dbReference type="ARBA" id="ARBA00048798"/>
    </source>
</evidence>
<evidence type="ECO:0000313" key="14">
    <source>
        <dbReference type="Proteomes" id="UP001597241"/>
    </source>
</evidence>
<reference evidence="14" key="1">
    <citation type="journal article" date="2019" name="Int. J. Syst. Evol. Microbiol.">
        <title>The Global Catalogue of Microorganisms (GCM) 10K type strain sequencing project: providing services to taxonomists for standard genome sequencing and annotation.</title>
        <authorList>
            <consortium name="The Broad Institute Genomics Platform"/>
            <consortium name="The Broad Institute Genome Sequencing Center for Infectious Disease"/>
            <person name="Wu L."/>
            <person name="Ma J."/>
        </authorList>
    </citation>
    <scope>NUCLEOTIDE SEQUENCE [LARGE SCALE GENOMIC DNA]</scope>
    <source>
        <strain evidence="14">CCUG 62221</strain>
    </source>
</reference>
<dbReference type="Gene3D" id="3.30.470.10">
    <property type="match status" value="1"/>
</dbReference>
<evidence type="ECO:0000256" key="11">
    <source>
        <dbReference type="RuleBase" id="RU004106"/>
    </source>
</evidence>
<evidence type="ECO:0000313" key="13">
    <source>
        <dbReference type="EMBL" id="MFD1294366.1"/>
    </source>
</evidence>
<dbReference type="PANTHER" id="PTHR42743">
    <property type="entry name" value="AMINO-ACID AMINOTRANSFERASE"/>
    <property type="match status" value="1"/>
</dbReference>
<evidence type="ECO:0000256" key="8">
    <source>
        <dbReference type="ARBA" id="ARBA00048212"/>
    </source>
</evidence>
<dbReference type="InterPro" id="IPR001544">
    <property type="entry name" value="Aminotrans_IV"/>
</dbReference>
<dbReference type="InterPro" id="IPR050571">
    <property type="entry name" value="Class-IV_PLP-Dep_Aminotrnsfr"/>
</dbReference>
<dbReference type="Gene3D" id="3.20.10.10">
    <property type="entry name" value="D-amino Acid Aminotransferase, subunit A, domain 2"/>
    <property type="match status" value="1"/>
</dbReference>
<dbReference type="EC" id="2.6.1.42" evidence="6"/>
<proteinExistence type="inferred from homology"/>
<comment type="pathway">
    <text evidence="4">Amino-acid biosynthesis; L-leucine biosynthesis; L-leucine from 3-methyl-2-oxobutanoate: step 4/4.</text>
</comment>
<dbReference type="PANTHER" id="PTHR42743:SF11">
    <property type="entry name" value="AMINODEOXYCHORISMATE LYASE"/>
    <property type="match status" value="1"/>
</dbReference>
<evidence type="ECO:0000256" key="6">
    <source>
        <dbReference type="ARBA" id="ARBA00013053"/>
    </source>
</evidence>
<dbReference type="InterPro" id="IPR018300">
    <property type="entry name" value="Aminotrans_IV_CS"/>
</dbReference>
<comment type="pathway">
    <text evidence="3">Amino-acid biosynthesis; L-valine biosynthesis; L-valine from pyruvate: step 4/4.</text>
</comment>
<evidence type="ECO:0000256" key="1">
    <source>
        <dbReference type="ARBA" id="ARBA00001933"/>
    </source>
</evidence>
<dbReference type="CDD" id="cd00449">
    <property type="entry name" value="PLPDE_IV"/>
    <property type="match status" value="1"/>
</dbReference>
<dbReference type="PROSITE" id="PS00770">
    <property type="entry name" value="AA_TRANSFER_CLASS_4"/>
    <property type="match status" value="1"/>
</dbReference>
<comment type="cofactor">
    <cofactor evidence="1 12">
        <name>pyridoxal 5'-phosphate</name>
        <dbReference type="ChEBI" id="CHEBI:597326"/>
    </cofactor>
</comment>
<comment type="catalytic activity">
    <reaction evidence="10">
        <text>L-leucine + 2-oxoglutarate = 4-methyl-2-oxopentanoate + L-glutamate</text>
        <dbReference type="Rhea" id="RHEA:18321"/>
        <dbReference type="ChEBI" id="CHEBI:16810"/>
        <dbReference type="ChEBI" id="CHEBI:17865"/>
        <dbReference type="ChEBI" id="CHEBI:29985"/>
        <dbReference type="ChEBI" id="CHEBI:57427"/>
        <dbReference type="EC" id="2.6.1.42"/>
    </reaction>
</comment>
<evidence type="ECO:0000256" key="5">
    <source>
        <dbReference type="ARBA" id="ARBA00009320"/>
    </source>
</evidence>
<dbReference type="InterPro" id="IPR043132">
    <property type="entry name" value="BCAT-like_C"/>
</dbReference>
<comment type="catalytic activity">
    <reaction evidence="9">
        <text>L-isoleucine + 2-oxoglutarate = (S)-3-methyl-2-oxopentanoate + L-glutamate</text>
        <dbReference type="Rhea" id="RHEA:24801"/>
        <dbReference type="ChEBI" id="CHEBI:16810"/>
        <dbReference type="ChEBI" id="CHEBI:29985"/>
        <dbReference type="ChEBI" id="CHEBI:35146"/>
        <dbReference type="ChEBI" id="CHEBI:58045"/>
        <dbReference type="EC" id="2.6.1.42"/>
    </reaction>
</comment>
<dbReference type="RefSeq" id="WP_386809553.1">
    <property type="nucleotide sequence ID" value="NZ_JBHTMV010000004.1"/>
</dbReference>
<dbReference type="InterPro" id="IPR043131">
    <property type="entry name" value="BCAT-like_N"/>
</dbReference>
<dbReference type="EMBL" id="JBHTMV010000004">
    <property type="protein sequence ID" value="MFD1294366.1"/>
    <property type="molecule type" value="Genomic_DNA"/>
</dbReference>
<keyword evidence="14" id="KW-1185">Reference proteome</keyword>
<dbReference type="InterPro" id="IPR036038">
    <property type="entry name" value="Aminotransferase-like"/>
</dbReference>
<keyword evidence="7 12" id="KW-0663">Pyridoxal phosphate</keyword>
<evidence type="ECO:0000256" key="3">
    <source>
        <dbReference type="ARBA" id="ARBA00004931"/>
    </source>
</evidence>
<dbReference type="Proteomes" id="UP001597241">
    <property type="component" value="Unassembled WGS sequence"/>
</dbReference>
<dbReference type="GO" id="GO:0008483">
    <property type="term" value="F:transaminase activity"/>
    <property type="evidence" value="ECO:0007669"/>
    <property type="project" value="UniProtKB-KW"/>
</dbReference>
<comment type="similarity">
    <text evidence="5 11">Belongs to the class-IV pyridoxal-phosphate-dependent aminotransferase family.</text>
</comment>
<name>A0ABW3WSS3_9FLAO</name>
<evidence type="ECO:0000256" key="2">
    <source>
        <dbReference type="ARBA" id="ARBA00004824"/>
    </source>
</evidence>
<evidence type="ECO:0000256" key="10">
    <source>
        <dbReference type="ARBA" id="ARBA00049229"/>
    </source>
</evidence>
<comment type="pathway">
    <text evidence="2">Amino-acid biosynthesis; L-isoleucine biosynthesis; L-isoleucine from 2-oxobutanoate: step 4/4.</text>
</comment>
<organism evidence="13 14">
    <name type="scientific">Lutibacter holmesii</name>
    <dbReference type="NCBI Taxonomy" id="1137985"/>
    <lineage>
        <taxon>Bacteria</taxon>
        <taxon>Pseudomonadati</taxon>
        <taxon>Bacteroidota</taxon>
        <taxon>Flavobacteriia</taxon>
        <taxon>Flavobacteriales</taxon>
        <taxon>Flavobacteriaceae</taxon>
        <taxon>Lutibacter</taxon>
    </lineage>
</organism>
<dbReference type="SUPFAM" id="SSF56752">
    <property type="entry name" value="D-aminoacid aminotransferase-like PLP-dependent enzymes"/>
    <property type="match status" value="1"/>
</dbReference>
<gene>
    <name evidence="13" type="ORF">ACFQ5N_11010</name>
</gene>
<dbReference type="Pfam" id="PF01063">
    <property type="entry name" value="Aminotran_4"/>
    <property type="match status" value="1"/>
</dbReference>
<keyword evidence="13" id="KW-0808">Transferase</keyword>
<evidence type="ECO:0000256" key="4">
    <source>
        <dbReference type="ARBA" id="ARBA00005072"/>
    </source>
</evidence>
<accession>A0ABW3WSS3</accession>
<comment type="catalytic activity">
    <reaction evidence="8">
        <text>L-valine + 2-oxoglutarate = 3-methyl-2-oxobutanoate + L-glutamate</text>
        <dbReference type="Rhea" id="RHEA:24813"/>
        <dbReference type="ChEBI" id="CHEBI:11851"/>
        <dbReference type="ChEBI" id="CHEBI:16810"/>
        <dbReference type="ChEBI" id="CHEBI:29985"/>
        <dbReference type="ChEBI" id="CHEBI:57762"/>
        <dbReference type="EC" id="2.6.1.42"/>
    </reaction>
</comment>
<sequence length="271" mass="30806">MINFNGNLVKSSVVLSSNNRVFKYGDGIFETMKVENSKINFLEDHYFRLMASMRMLRMEIPMTLTLEFMERQVMKTLESNNLTNARVRVSVYRKDGGFYTPKSHTVNFIVETSELVNAQKEEYVLDLFKDYFVNSGLLSTIKTTNKLINVLASIYATENSVDNCILLNERKHVVEAINGNLFLVVGNTIKTPAISEGCVKGIVRKKLIEFIGKHPDYSIEETQISPFEVQKADEVFITNAIVGIQPITKYKKKTFKTIVGNSFSKALNELV</sequence>
<comment type="caution">
    <text evidence="13">The sequence shown here is derived from an EMBL/GenBank/DDBJ whole genome shotgun (WGS) entry which is preliminary data.</text>
</comment>
<protein>
    <recommendedName>
        <fullName evidence="6">branched-chain-amino-acid transaminase</fullName>
        <ecNumber evidence="6">2.6.1.42</ecNumber>
    </recommendedName>
</protein>
<evidence type="ECO:0000256" key="12">
    <source>
        <dbReference type="RuleBase" id="RU004516"/>
    </source>
</evidence>